<reference evidence="2" key="1">
    <citation type="submission" date="2022-12" db="EMBL/GenBank/DDBJ databases">
        <title>Genome assemblies of Blomia tropicalis.</title>
        <authorList>
            <person name="Cui Y."/>
        </authorList>
    </citation>
    <scope>NUCLEOTIDE SEQUENCE</scope>
    <source>
        <tissue evidence="2">Adult mites</tissue>
    </source>
</reference>
<feature type="compositionally biased region" description="Acidic residues" evidence="1">
    <location>
        <begin position="294"/>
        <end position="310"/>
    </location>
</feature>
<feature type="region of interest" description="Disordered" evidence="1">
    <location>
        <begin position="294"/>
        <end position="334"/>
    </location>
</feature>
<proteinExistence type="predicted"/>
<dbReference type="AlphaFoldDB" id="A0A9Q0LYZ9"/>
<protein>
    <submittedName>
        <fullName evidence="2">Uncharacterized protein</fullName>
    </submittedName>
</protein>
<dbReference type="Proteomes" id="UP001142055">
    <property type="component" value="Chromosome 4"/>
</dbReference>
<dbReference type="EMBL" id="JAPWDV010000004">
    <property type="protein sequence ID" value="KAJ6215884.1"/>
    <property type="molecule type" value="Genomic_DNA"/>
</dbReference>
<keyword evidence="3" id="KW-1185">Reference proteome</keyword>
<evidence type="ECO:0000256" key="1">
    <source>
        <dbReference type="SAM" id="MobiDB-lite"/>
    </source>
</evidence>
<sequence length="366" mass="41630">MNDIIDIDDDGGGGVGQFGLIQHQNQIHHHHNLMGDNVGHHHRHHRPPPAKLKFRSFGHFLSFYCGFEKMNPITLTTTTTGTTADTTNIDEQIKEFELEQQRIRLKKVDSGKQNRKKSILSSLIQSFGRNKNKDTRSDDQCLFCLVQRYYCSPPNCPNNIRQQQQQDMEMNNVAHVPYRPLCSTLQWPRTEPLSMRHNFYLCRRSFCIRCSIAHHYYIFPEREISDRNGRSSSSSSSTSQLLHLLTEGNGKATVDMDQYGAFIDGCPQCCAIIQKTFEPNEHLTAKVQTITIVDDDDDDYDGEPEEEEKEENVKLVFNGKNQGEGGEEGQIKSPNSMAKSYYELLGSLAKSNELGSPIGECEPQIE</sequence>
<evidence type="ECO:0000313" key="3">
    <source>
        <dbReference type="Proteomes" id="UP001142055"/>
    </source>
</evidence>
<accession>A0A9Q0LYZ9</accession>
<organism evidence="2 3">
    <name type="scientific">Blomia tropicalis</name>
    <name type="common">Mite</name>
    <dbReference type="NCBI Taxonomy" id="40697"/>
    <lineage>
        <taxon>Eukaryota</taxon>
        <taxon>Metazoa</taxon>
        <taxon>Ecdysozoa</taxon>
        <taxon>Arthropoda</taxon>
        <taxon>Chelicerata</taxon>
        <taxon>Arachnida</taxon>
        <taxon>Acari</taxon>
        <taxon>Acariformes</taxon>
        <taxon>Sarcoptiformes</taxon>
        <taxon>Astigmata</taxon>
        <taxon>Glycyphagoidea</taxon>
        <taxon>Echimyopodidae</taxon>
        <taxon>Blomia</taxon>
    </lineage>
</organism>
<comment type="caution">
    <text evidence="2">The sequence shown here is derived from an EMBL/GenBank/DDBJ whole genome shotgun (WGS) entry which is preliminary data.</text>
</comment>
<gene>
    <name evidence="2" type="ORF">RDWZM_010384</name>
</gene>
<name>A0A9Q0LYZ9_BLOTA</name>
<evidence type="ECO:0000313" key="2">
    <source>
        <dbReference type="EMBL" id="KAJ6215884.1"/>
    </source>
</evidence>